<comment type="caution">
    <text evidence="2">The sequence shown here is derived from an EMBL/GenBank/DDBJ whole genome shotgun (WGS) entry which is preliminary data.</text>
</comment>
<reference evidence="2" key="1">
    <citation type="journal article" date="2022" name="bioRxiv">
        <title>Sequencing and chromosome-scale assembly of the giantPleurodeles waltlgenome.</title>
        <authorList>
            <person name="Brown T."/>
            <person name="Elewa A."/>
            <person name="Iarovenko S."/>
            <person name="Subramanian E."/>
            <person name="Araus A.J."/>
            <person name="Petzold A."/>
            <person name="Susuki M."/>
            <person name="Suzuki K.-i.T."/>
            <person name="Hayashi T."/>
            <person name="Toyoda A."/>
            <person name="Oliveira C."/>
            <person name="Osipova E."/>
            <person name="Leigh N.D."/>
            <person name="Simon A."/>
            <person name="Yun M.H."/>
        </authorList>
    </citation>
    <scope>NUCLEOTIDE SEQUENCE</scope>
    <source>
        <strain evidence="2">20211129_DDA</strain>
        <tissue evidence="2">Liver</tissue>
    </source>
</reference>
<keyword evidence="3" id="KW-1185">Reference proteome</keyword>
<evidence type="ECO:0000256" key="1">
    <source>
        <dbReference type="SAM" id="MobiDB-lite"/>
    </source>
</evidence>
<gene>
    <name evidence="2" type="ORF">NDU88_004918</name>
</gene>
<feature type="region of interest" description="Disordered" evidence="1">
    <location>
        <begin position="1"/>
        <end position="45"/>
    </location>
</feature>
<name>A0AAV7VIC9_PLEWA</name>
<feature type="compositionally biased region" description="Basic and acidic residues" evidence="1">
    <location>
        <begin position="1"/>
        <end position="31"/>
    </location>
</feature>
<accession>A0AAV7VIC9</accession>
<evidence type="ECO:0000313" key="2">
    <source>
        <dbReference type="EMBL" id="KAJ1201103.1"/>
    </source>
</evidence>
<organism evidence="2 3">
    <name type="scientific">Pleurodeles waltl</name>
    <name type="common">Iberian ribbed newt</name>
    <dbReference type="NCBI Taxonomy" id="8319"/>
    <lineage>
        <taxon>Eukaryota</taxon>
        <taxon>Metazoa</taxon>
        <taxon>Chordata</taxon>
        <taxon>Craniata</taxon>
        <taxon>Vertebrata</taxon>
        <taxon>Euteleostomi</taxon>
        <taxon>Amphibia</taxon>
        <taxon>Batrachia</taxon>
        <taxon>Caudata</taxon>
        <taxon>Salamandroidea</taxon>
        <taxon>Salamandridae</taxon>
        <taxon>Pleurodelinae</taxon>
        <taxon>Pleurodeles</taxon>
    </lineage>
</organism>
<evidence type="ECO:0000313" key="3">
    <source>
        <dbReference type="Proteomes" id="UP001066276"/>
    </source>
</evidence>
<dbReference type="EMBL" id="JANPWB010000003">
    <property type="protein sequence ID" value="KAJ1201103.1"/>
    <property type="molecule type" value="Genomic_DNA"/>
</dbReference>
<sequence length="77" mass="8996">MDPTPKDETHSILEGRDRQMPESQRTGECHCSRHQQGTDEEDANVNANRVFRDEYNAICKHRYLIGFFTKQAKQQSN</sequence>
<dbReference type="Proteomes" id="UP001066276">
    <property type="component" value="Chromosome 2_1"/>
</dbReference>
<proteinExistence type="predicted"/>
<dbReference type="AlphaFoldDB" id="A0AAV7VIC9"/>
<protein>
    <submittedName>
        <fullName evidence="2">Uncharacterized protein</fullName>
    </submittedName>
</protein>